<keyword evidence="2" id="KW-1185">Reference proteome</keyword>
<feature type="non-terminal residue" evidence="1">
    <location>
        <position position="291"/>
    </location>
</feature>
<accession>A0ABP1C253</accession>
<dbReference type="EMBL" id="OZ023710">
    <property type="protein sequence ID" value="CAK9882924.1"/>
    <property type="molecule type" value="Genomic_DNA"/>
</dbReference>
<proteinExistence type="predicted"/>
<organism evidence="1 2">
    <name type="scientific">Sphagnum jensenii</name>
    <dbReference type="NCBI Taxonomy" id="128206"/>
    <lineage>
        <taxon>Eukaryota</taxon>
        <taxon>Viridiplantae</taxon>
        <taxon>Streptophyta</taxon>
        <taxon>Embryophyta</taxon>
        <taxon>Bryophyta</taxon>
        <taxon>Sphagnophytina</taxon>
        <taxon>Sphagnopsida</taxon>
        <taxon>Sphagnales</taxon>
        <taxon>Sphagnaceae</taxon>
        <taxon>Sphagnum</taxon>
    </lineage>
</organism>
<reference evidence="1" key="1">
    <citation type="submission" date="2024-03" db="EMBL/GenBank/DDBJ databases">
        <authorList>
            <consortium name="ELIXIR-Norway"/>
            <consortium name="Elixir Norway"/>
        </authorList>
    </citation>
    <scope>NUCLEOTIDE SEQUENCE</scope>
</reference>
<name>A0ABP1C253_9BRYO</name>
<sequence length="291" mass="32584">AHRKALIEGQPYKRAHLPWASVMPYSRDHLGGCGVSEVESLYEGEHVRGVRRFLGVFVTPFSGVAKERGVPKWWGGLLVPLPWVPWEILDEPCFKDPLKRRLLSWCRWIPSNFESCPGSFLGEDSDRVVVRHGKSKNLVSRALDAAIGCDFLEFYCVSFALGEFEHEVDPIEWGAQLIPSSEKLFHSLSSEFHNSLTREHPECAKAQPSFKPPIPSGVPLVLRIDGLPKKGYLRVSTVLVRSALVRPDLTFSQAPTMLFHIEHWILLSLGAAKNQLMSGVLGHLSWTGSLI</sequence>
<gene>
    <name evidence="1" type="ORF">CSSPJE1EN2_LOCUS24175</name>
</gene>
<protein>
    <submittedName>
        <fullName evidence="1">Uncharacterized protein</fullName>
    </submittedName>
</protein>
<evidence type="ECO:0000313" key="2">
    <source>
        <dbReference type="Proteomes" id="UP001497522"/>
    </source>
</evidence>
<evidence type="ECO:0000313" key="1">
    <source>
        <dbReference type="EMBL" id="CAK9882924.1"/>
    </source>
</evidence>
<dbReference type="Proteomes" id="UP001497522">
    <property type="component" value="Chromosome 9"/>
</dbReference>